<feature type="transmembrane region" description="Helical" evidence="7">
    <location>
        <begin position="21"/>
        <end position="39"/>
    </location>
</feature>
<comment type="similarity">
    <text evidence="2">Belongs to the UPF0324 family.</text>
</comment>
<feature type="transmembrane region" description="Helical" evidence="7">
    <location>
        <begin position="161"/>
        <end position="184"/>
    </location>
</feature>
<evidence type="ECO:0000256" key="5">
    <source>
        <dbReference type="ARBA" id="ARBA00022989"/>
    </source>
</evidence>
<comment type="subcellular location">
    <subcellularLocation>
        <location evidence="1">Cell membrane</location>
        <topology evidence="1">Multi-pass membrane protein</topology>
    </subcellularLocation>
</comment>
<evidence type="ECO:0000256" key="4">
    <source>
        <dbReference type="ARBA" id="ARBA00022692"/>
    </source>
</evidence>
<proteinExistence type="inferred from homology"/>
<dbReference type="PANTHER" id="PTHR30106">
    <property type="entry name" value="INNER MEMBRANE PROTEIN YEIH-RELATED"/>
    <property type="match status" value="1"/>
</dbReference>
<evidence type="ECO:0000313" key="9">
    <source>
        <dbReference type="Proteomes" id="UP001180536"/>
    </source>
</evidence>
<evidence type="ECO:0000313" key="8">
    <source>
        <dbReference type="EMBL" id="MDR7296230.1"/>
    </source>
</evidence>
<organism evidence="8 9">
    <name type="scientific">Pelomonas aquatica</name>
    <dbReference type="NCBI Taxonomy" id="431058"/>
    <lineage>
        <taxon>Bacteria</taxon>
        <taxon>Pseudomonadati</taxon>
        <taxon>Pseudomonadota</taxon>
        <taxon>Betaproteobacteria</taxon>
        <taxon>Burkholderiales</taxon>
        <taxon>Sphaerotilaceae</taxon>
        <taxon>Roseateles</taxon>
    </lineage>
</organism>
<keyword evidence="6 7" id="KW-0472">Membrane</keyword>
<keyword evidence="5 7" id="KW-1133">Transmembrane helix</keyword>
<evidence type="ECO:0000256" key="7">
    <source>
        <dbReference type="SAM" id="Phobius"/>
    </source>
</evidence>
<keyword evidence="3" id="KW-1003">Cell membrane</keyword>
<sequence>MLARAAFLDAQGQALRRVWPGWATCVLIALAASFVAALHQGPPMLYALLFGTALHCQSPEDRTAAGVEFCSRTLLRLGVGLLGARITWEQVAGLGWPTVLVVLGAVASTLACGWWLAKALRLPWMLGVLAGGATAICGASAALAIAAVLPRARDGETPTEQHGLVVAVMATLLSTAAMVAYPLIARQLHLSAAGAGLFIGGSIHDVAQVIVAGYAISPAAGDTASLVKLLRVSLLVVVVLGVSLACRAPGQAGQQPPALMLRLRGLVPGFLWLFVALAALNSLGCLQLLQEPLNVASRACLMLGVAGLGMKTSFLRLASAGWRPVLLMLATSAWLAGVSLAAACGLGPR</sequence>
<comment type="caution">
    <text evidence="8">The sequence shown here is derived from an EMBL/GenBank/DDBJ whole genome shotgun (WGS) entry which is preliminary data.</text>
</comment>
<feature type="transmembrane region" description="Helical" evidence="7">
    <location>
        <begin position="269"/>
        <end position="289"/>
    </location>
</feature>
<name>A0ABU1Z6J4_9BURK</name>
<evidence type="ECO:0000256" key="6">
    <source>
        <dbReference type="ARBA" id="ARBA00023136"/>
    </source>
</evidence>
<feature type="transmembrane region" description="Helical" evidence="7">
    <location>
        <begin position="295"/>
        <end position="314"/>
    </location>
</feature>
<feature type="transmembrane region" description="Helical" evidence="7">
    <location>
        <begin position="229"/>
        <end position="248"/>
    </location>
</feature>
<gene>
    <name evidence="8" type="ORF">J2X16_001569</name>
</gene>
<dbReference type="EMBL" id="JAVDXQ010000002">
    <property type="protein sequence ID" value="MDR7296230.1"/>
    <property type="molecule type" value="Genomic_DNA"/>
</dbReference>
<dbReference type="Pfam" id="PF03601">
    <property type="entry name" value="Cons_hypoth698"/>
    <property type="match status" value="1"/>
</dbReference>
<keyword evidence="9" id="KW-1185">Reference proteome</keyword>
<evidence type="ECO:0000256" key="3">
    <source>
        <dbReference type="ARBA" id="ARBA00022475"/>
    </source>
</evidence>
<dbReference type="PANTHER" id="PTHR30106:SF2">
    <property type="entry name" value="UPF0324 INNER MEMBRANE PROTEIN YEIH"/>
    <property type="match status" value="1"/>
</dbReference>
<dbReference type="InterPro" id="IPR018383">
    <property type="entry name" value="UPF0324_pro"/>
</dbReference>
<evidence type="ECO:0000256" key="2">
    <source>
        <dbReference type="ARBA" id="ARBA00007977"/>
    </source>
</evidence>
<feature type="transmembrane region" description="Helical" evidence="7">
    <location>
        <begin position="94"/>
        <end position="117"/>
    </location>
</feature>
<feature type="transmembrane region" description="Helical" evidence="7">
    <location>
        <begin position="196"/>
        <end position="217"/>
    </location>
</feature>
<dbReference type="RefSeq" id="WP_310343466.1">
    <property type="nucleotide sequence ID" value="NZ_JAVDXQ010000002.1"/>
</dbReference>
<dbReference type="Proteomes" id="UP001180536">
    <property type="component" value="Unassembled WGS sequence"/>
</dbReference>
<evidence type="ECO:0000256" key="1">
    <source>
        <dbReference type="ARBA" id="ARBA00004651"/>
    </source>
</evidence>
<feature type="transmembrane region" description="Helical" evidence="7">
    <location>
        <begin position="124"/>
        <end position="149"/>
    </location>
</feature>
<accession>A0ABU1Z6J4</accession>
<protein>
    <submittedName>
        <fullName evidence="8">Integral membrane protein (TIGR00698 family)</fullName>
    </submittedName>
</protein>
<feature type="transmembrane region" description="Helical" evidence="7">
    <location>
        <begin position="326"/>
        <end position="348"/>
    </location>
</feature>
<keyword evidence="4 7" id="KW-0812">Transmembrane</keyword>
<reference evidence="8 9" key="1">
    <citation type="submission" date="2023-07" db="EMBL/GenBank/DDBJ databases">
        <title>Sorghum-associated microbial communities from plants grown in Nebraska, USA.</title>
        <authorList>
            <person name="Schachtman D."/>
        </authorList>
    </citation>
    <scope>NUCLEOTIDE SEQUENCE [LARGE SCALE GENOMIC DNA]</scope>
    <source>
        <strain evidence="8 9">BE310</strain>
    </source>
</reference>